<evidence type="ECO:0000313" key="1">
    <source>
        <dbReference type="EMBL" id="EEQ94843.1"/>
    </source>
</evidence>
<proteinExistence type="predicted"/>
<evidence type="ECO:0000313" key="2">
    <source>
        <dbReference type="Proteomes" id="UP000004386"/>
    </source>
</evidence>
<dbReference type="Proteomes" id="UP000004386">
    <property type="component" value="Unassembled WGS sequence"/>
</dbReference>
<protein>
    <submittedName>
        <fullName evidence="1">Uncharacterized protein</fullName>
    </submittedName>
</protein>
<comment type="caution">
    <text evidence="1">The sequence shown here is derived from an EMBL/GenBank/DDBJ whole genome shotgun (WGS) entry which is preliminary data.</text>
</comment>
<dbReference type="EMBL" id="ACQA01000001">
    <property type="protein sequence ID" value="EEQ94843.1"/>
    <property type="molecule type" value="Genomic_DNA"/>
</dbReference>
<gene>
    <name evidence="1" type="ORF">OINT_1000174</name>
</gene>
<dbReference type="HOGENOM" id="CLU_2974907_0_0_5"/>
<organism evidence="1 2">
    <name type="scientific">Brucella intermedia LMG 3301</name>
    <dbReference type="NCBI Taxonomy" id="641118"/>
    <lineage>
        <taxon>Bacteria</taxon>
        <taxon>Pseudomonadati</taxon>
        <taxon>Pseudomonadota</taxon>
        <taxon>Alphaproteobacteria</taxon>
        <taxon>Hyphomicrobiales</taxon>
        <taxon>Brucellaceae</taxon>
        <taxon>Brucella/Ochrobactrum group</taxon>
        <taxon>Brucella</taxon>
    </lineage>
</organism>
<reference evidence="1 2" key="1">
    <citation type="submission" date="2009-05" db="EMBL/GenBank/DDBJ databases">
        <authorList>
            <person name="Setubal J.C."/>
            <person name="Boyle S."/>
            <person name="Crasta O.R."/>
            <person name="Gillespie J.J."/>
            <person name="Kenyon R.W."/>
            <person name="Lu J."/>
            <person name="Mane S."/>
            <person name="Nagrani S."/>
            <person name="Shallom J.M."/>
            <person name="Shallom S."/>
            <person name="Shukla M."/>
            <person name="Snyder E.E."/>
            <person name="Sobral B.W."/>
            <person name="Wattam A.R."/>
            <person name="Will R."/>
            <person name="Williams K."/>
            <person name="Yoo H."/>
            <person name="Munk C."/>
            <person name="Tapia R."/>
            <person name="Green L."/>
            <person name="Rogers Y."/>
            <person name="Detter J.C."/>
            <person name="Bruce D."/>
            <person name="Brettin T.S."/>
            <person name="Tsolis R."/>
        </authorList>
    </citation>
    <scope>NUCLEOTIDE SEQUENCE [LARGE SCALE GENOMIC DNA]</scope>
    <source>
        <strain evidence="1 2">LMG 3301</strain>
    </source>
</reference>
<name>C4WGX5_9HYPH</name>
<dbReference type="AlphaFoldDB" id="C4WGX5"/>
<accession>C4WGX5</accession>
<sequence length="58" mass="6646">MTCLGTPHCPSFKHMHNRNFFQKLRIPGHFPQKHMLETSISCFLPKTGQSGRHASILL</sequence>